<feature type="chain" id="PRO_5040367393" evidence="2">
    <location>
        <begin position="16"/>
        <end position="149"/>
    </location>
</feature>
<accession>A0A9P8M2B8</accession>
<evidence type="ECO:0000256" key="2">
    <source>
        <dbReference type="SAM" id="SignalP"/>
    </source>
</evidence>
<keyword evidence="4" id="KW-1185">Reference proteome</keyword>
<feature type="compositionally biased region" description="Polar residues" evidence="1">
    <location>
        <begin position="117"/>
        <end position="126"/>
    </location>
</feature>
<feature type="region of interest" description="Disordered" evidence="1">
    <location>
        <begin position="81"/>
        <end position="133"/>
    </location>
</feature>
<proteinExistence type="predicted"/>
<dbReference type="Proteomes" id="UP000764110">
    <property type="component" value="Unassembled WGS sequence"/>
</dbReference>
<name>A0A9P8M2B8_9HYPO</name>
<sequence>MLALSLLLCAAGVKAMLGIKIEAIQISDNEYFCADACAFDDAFFQDDGTVCAAKELVVVLDDEGKVDPYGIDYVCAEAADPDWSTRPPKNGAEPDTCDLGESDASSPVGASCRENRINPNKSQNGTEVKVGPLEQLSEVKKMLGLPASQ</sequence>
<dbReference type="EMBL" id="JACEFI010000031">
    <property type="protein sequence ID" value="KAH0592433.1"/>
    <property type="molecule type" value="Genomic_DNA"/>
</dbReference>
<reference evidence="3 4" key="1">
    <citation type="submission" date="2020-07" db="EMBL/GenBank/DDBJ databases">
        <title>Metarhizium humberi genome.</title>
        <authorList>
            <person name="Lysoe E."/>
        </authorList>
    </citation>
    <scope>NUCLEOTIDE SEQUENCE [LARGE SCALE GENOMIC DNA]</scope>
    <source>
        <strain evidence="3 4">ESALQ1638</strain>
    </source>
</reference>
<gene>
    <name evidence="3" type="ORF">MHUMG1_09819</name>
</gene>
<protein>
    <submittedName>
        <fullName evidence="3">Uncharacterized protein</fullName>
    </submittedName>
</protein>
<evidence type="ECO:0000313" key="4">
    <source>
        <dbReference type="Proteomes" id="UP000764110"/>
    </source>
</evidence>
<dbReference type="AlphaFoldDB" id="A0A9P8M2B8"/>
<comment type="caution">
    <text evidence="3">The sequence shown here is derived from an EMBL/GenBank/DDBJ whole genome shotgun (WGS) entry which is preliminary data.</text>
</comment>
<evidence type="ECO:0000313" key="3">
    <source>
        <dbReference type="EMBL" id="KAH0592433.1"/>
    </source>
</evidence>
<keyword evidence="2" id="KW-0732">Signal</keyword>
<evidence type="ECO:0000256" key="1">
    <source>
        <dbReference type="SAM" id="MobiDB-lite"/>
    </source>
</evidence>
<organism evidence="3 4">
    <name type="scientific">Metarhizium humberi</name>
    <dbReference type="NCBI Taxonomy" id="2596975"/>
    <lineage>
        <taxon>Eukaryota</taxon>
        <taxon>Fungi</taxon>
        <taxon>Dikarya</taxon>
        <taxon>Ascomycota</taxon>
        <taxon>Pezizomycotina</taxon>
        <taxon>Sordariomycetes</taxon>
        <taxon>Hypocreomycetidae</taxon>
        <taxon>Hypocreales</taxon>
        <taxon>Clavicipitaceae</taxon>
        <taxon>Metarhizium</taxon>
    </lineage>
</organism>
<feature type="signal peptide" evidence="2">
    <location>
        <begin position="1"/>
        <end position="15"/>
    </location>
</feature>